<dbReference type="PANTHER" id="PTHR12625:SF2">
    <property type="entry name" value="PROTEIN LMBR1L"/>
    <property type="match status" value="1"/>
</dbReference>
<dbReference type="GO" id="GO:0005789">
    <property type="term" value="C:endoplasmic reticulum membrane"/>
    <property type="evidence" value="ECO:0007669"/>
    <property type="project" value="UniProtKB-SubCell"/>
</dbReference>
<proteinExistence type="inferred from homology"/>
<accession>A0A8C4PWV5</accession>
<keyword evidence="11" id="KW-0675">Receptor</keyword>
<organism evidence="13 14">
    <name type="scientific">Eptatretus burgeri</name>
    <name type="common">Inshore hagfish</name>
    <dbReference type="NCBI Taxonomy" id="7764"/>
    <lineage>
        <taxon>Eukaryota</taxon>
        <taxon>Metazoa</taxon>
        <taxon>Chordata</taxon>
        <taxon>Craniata</taxon>
        <taxon>Vertebrata</taxon>
        <taxon>Cyclostomata</taxon>
        <taxon>Myxini</taxon>
        <taxon>Myxiniformes</taxon>
        <taxon>Myxinidae</taxon>
        <taxon>Eptatretinae</taxon>
        <taxon>Eptatretus</taxon>
    </lineage>
</organism>
<evidence type="ECO:0000256" key="11">
    <source>
        <dbReference type="ARBA" id="ARBA00023170"/>
    </source>
</evidence>
<reference evidence="13" key="2">
    <citation type="submission" date="2025-09" db="UniProtKB">
        <authorList>
            <consortium name="Ensembl"/>
        </authorList>
    </citation>
    <scope>IDENTIFICATION</scope>
</reference>
<dbReference type="Ensembl" id="ENSEBUT00000002705.1">
    <property type="protein sequence ID" value="ENSEBUP00000002353.1"/>
    <property type="gene ID" value="ENSEBUG00000001836.1"/>
</dbReference>
<dbReference type="PANTHER" id="PTHR12625">
    <property type="entry name" value="LIPOCALIN-1 INTERACTING MEMBRANE RECEPTOR LIMR"/>
    <property type="match status" value="1"/>
</dbReference>
<feature type="transmembrane region" description="Helical" evidence="12">
    <location>
        <begin position="59"/>
        <end position="82"/>
    </location>
</feature>
<dbReference type="GeneTree" id="ENSGT00390000007809"/>
<feature type="transmembrane region" description="Helical" evidence="12">
    <location>
        <begin position="20"/>
        <end position="38"/>
    </location>
</feature>
<dbReference type="GO" id="GO:0004888">
    <property type="term" value="F:transmembrane signaling receptor activity"/>
    <property type="evidence" value="ECO:0007669"/>
    <property type="project" value="TreeGrafter"/>
</dbReference>
<keyword evidence="8" id="KW-0256">Endoplasmic reticulum</keyword>
<evidence type="ECO:0000256" key="8">
    <source>
        <dbReference type="ARBA" id="ARBA00022824"/>
    </source>
</evidence>
<keyword evidence="10 12" id="KW-0472">Membrane</keyword>
<dbReference type="GO" id="GO:0006898">
    <property type="term" value="P:receptor-mediated endocytosis"/>
    <property type="evidence" value="ECO:0007669"/>
    <property type="project" value="TreeGrafter"/>
</dbReference>
<keyword evidence="5" id="KW-0254">Endocytosis</keyword>
<evidence type="ECO:0000256" key="3">
    <source>
        <dbReference type="ARBA" id="ARBA00010487"/>
    </source>
</evidence>
<evidence type="ECO:0000256" key="9">
    <source>
        <dbReference type="ARBA" id="ARBA00022989"/>
    </source>
</evidence>
<dbReference type="Proteomes" id="UP000694388">
    <property type="component" value="Unplaced"/>
</dbReference>
<evidence type="ECO:0000313" key="13">
    <source>
        <dbReference type="Ensembl" id="ENSEBUP00000002353.1"/>
    </source>
</evidence>
<dbReference type="OMA" id="XDEEDAT"/>
<comment type="similarity">
    <text evidence="3">Belongs to the LIMR family.</text>
</comment>
<dbReference type="AlphaFoldDB" id="A0A8C4PWV5"/>
<evidence type="ECO:0000256" key="7">
    <source>
        <dbReference type="ARBA" id="ARBA00022692"/>
    </source>
</evidence>
<evidence type="ECO:0000256" key="4">
    <source>
        <dbReference type="ARBA" id="ARBA00022475"/>
    </source>
</evidence>
<evidence type="ECO:0000313" key="14">
    <source>
        <dbReference type="Proteomes" id="UP000694388"/>
    </source>
</evidence>
<evidence type="ECO:0000256" key="10">
    <source>
        <dbReference type="ARBA" id="ARBA00023136"/>
    </source>
</evidence>
<keyword evidence="9 12" id="KW-1133">Transmembrane helix</keyword>
<evidence type="ECO:0000256" key="6">
    <source>
        <dbReference type="ARBA" id="ARBA00022687"/>
    </source>
</evidence>
<feature type="transmembrane region" description="Helical" evidence="12">
    <location>
        <begin position="152"/>
        <end position="176"/>
    </location>
</feature>
<dbReference type="InterPro" id="IPR008075">
    <property type="entry name" value="LIMR"/>
</dbReference>
<evidence type="ECO:0000256" key="2">
    <source>
        <dbReference type="ARBA" id="ARBA00004651"/>
    </source>
</evidence>
<sequence length="265" mass="30148">MEEDDDMREKLFYSYVRDCVISFLLFTYLYIVSDFVIRQFRRKPDIVFGDDEDETVDRIALWLCTFTLAVSLAAVLLLPFSIASNEVLLYFPCSYYMQWLNGSLIHGLWNVVFLSSNISLVLLMPFAYLFIESEGFSGSRKGIVGRLQETAVVLGLLGLLLLGIFFVAFALVNIATPFHDSYDFYFPYIYSCISLFGVLLLLLCTPLGLAKMFGVTGKLLVKPTLLENVTEQIYCCRLDEAATQRQQQGEPSLLPYTTVVYTSFK</sequence>
<dbReference type="GO" id="GO:0016055">
    <property type="term" value="P:Wnt signaling pathway"/>
    <property type="evidence" value="ECO:0007669"/>
    <property type="project" value="UniProtKB-KW"/>
</dbReference>
<keyword evidence="4" id="KW-1003">Cell membrane</keyword>
<dbReference type="Pfam" id="PF04791">
    <property type="entry name" value="LMBR1"/>
    <property type="match status" value="1"/>
</dbReference>
<dbReference type="PRINTS" id="PR01692">
    <property type="entry name" value="LIPOCALINIMR"/>
</dbReference>
<feature type="transmembrane region" description="Helical" evidence="12">
    <location>
        <begin position="107"/>
        <end position="131"/>
    </location>
</feature>
<dbReference type="InterPro" id="IPR006876">
    <property type="entry name" value="LMBR1-like_membr_prot"/>
</dbReference>
<comment type="subcellular location">
    <subcellularLocation>
        <location evidence="2">Cell membrane</location>
        <topology evidence="2">Multi-pass membrane protein</topology>
    </subcellularLocation>
    <subcellularLocation>
        <location evidence="1">Endoplasmic reticulum membrane</location>
        <topology evidence="1">Multi-pass membrane protein</topology>
    </subcellularLocation>
</comment>
<evidence type="ECO:0000256" key="1">
    <source>
        <dbReference type="ARBA" id="ARBA00004477"/>
    </source>
</evidence>
<keyword evidence="7 12" id="KW-0812">Transmembrane</keyword>
<keyword evidence="6" id="KW-0879">Wnt signaling pathway</keyword>
<dbReference type="GO" id="GO:0005886">
    <property type="term" value="C:plasma membrane"/>
    <property type="evidence" value="ECO:0007669"/>
    <property type="project" value="UniProtKB-SubCell"/>
</dbReference>
<feature type="transmembrane region" description="Helical" evidence="12">
    <location>
        <begin position="188"/>
        <end position="210"/>
    </location>
</feature>
<evidence type="ECO:0000256" key="5">
    <source>
        <dbReference type="ARBA" id="ARBA00022583"/>
    </source>
</evidence>
<reference evidence="13" key="1">
    <citation type="submission" date="2025-08" db="UniProtKB">
        <authorList>
            <consortium name="Ensembl"/>
        </authorList>
    </citation>
    <scope>IDENTIFICATION</scope>
</reference>
<keyword evidence="14" id="KW-1185">Reference proteome</keyword>
<name>A0A8C4PWV5_EPTBU</name>
<protein>
    <submittedName>
        <fullName evidence="13">Uncharacterized protein</fullName>
    </submittedName>
</protein>
<evidence type="ECO:0000256" key="12">
    <source>
        <dbReference type="SAM" id="Phobius"/>
    </source>
</evidence>